<feature type="transmembrane region" description="Helical" evidence="2">
    <location>
        <begin position="382"/>
        <end position="400"/>
    </location>
</feature>
<sequence>MIVVFKFHSALVHTVTRLHLLPLIVPIPPIPPPRHDHTHLSMRPVLPPTYIPTSSTPILPLPYFLPLPYPSSPLPIPPIIPSSYLLHIPSLSLSPLHTPSQSLSLPFFIVSPFPIPLSPFLFLYMCISYLLISFHLLPHPLFFYLLFFLCCCHPPYIPTSPSPPPSSHPCFPLPTHPSTFLIPPIPPIPLLLLLLLLTTIHQYPRLHTPPIPQPPSALPLHPALNTPSIHPYCPPREGPPHPHSHNPSSDPLTVSHSSYPPRPIPPIPPPSTTPSLFTPPTHPHLPHHHASLFTLYPTPLPYASAALLSLLSLSNHVLLSLPLFIAVSISLSYFSSTTRVSLSSLLSSPRSSYCSSRLLISSLITDVTLPTMWILYSSSLSPLSFFSFIVLLLYHSISLFV</sequence>
<protein>
    <submittedName>
        <fullName evidence="3">Uncharacterized protein</fullName>
    </submittedName>
</protein>
<reference evidence="3 4" key="1">
    <citation type="submission" date="2018-04" db="EMBL/GenBank/DDBJ databases">
        <authorList>
            <person name="Zhang X."/>
            <person name="Yuan J."/>
            <person name="Li F."/>
            <person name="Xiang J."/>
        </authorList>
    </citation>
    <scope>NUCLEOTIDE SEQUENCE [LARGE SCALE GENOMIC DNA]</scope>
    <source>
        <tissue evidence="3">Muscle</tissue>
    </source>
</reference>
<keyword evidence="4" id="KW-1185">Reference proteome</keyword>
<keyword evidence="2" id="KW-0472">Membrane</keyword>
<feature type="transmembrane region" description="Helical" evidence="2">
    <location>
        <begin position="113"/>
        <end position="134"/>
    </location>
</feature>
<evidence type="ECO:0000256" key="2">
    <source>
        <dbReference type="SAM" id="Phobius"/>
    </source>
</evidence>
<feature type="transmembrane region" description="Helical" evidence="2">
    <location>
        <begin position="141"/>
        <end position="158"/>
    </location>
</feature>
<keyword evidence="2" id="KW-1133">Transmembrane helix</keyword>
<evidence type="ECO:0000313" key="3">
    <source>
        <dbReference type="EMBL" id="ROT63157.1"/>
    </source>
</evidence>
<gene>
    <name evidence="3" type="ORF">C7M84_018967</name>
</gene>
<dbReference type="AlphaFoldDB" id="A0A423SG14"/>
<feature type="transmembrane region" description="Helical" evidence="2">
    <location>
        <begin position="178"/>
        <end position="197"/>
    </location>
</feature>
<feature type="region of interest" description="Disordered" evidence="1">
    <location>
        <begin position="231"/>
        <end position="280"/>
    </location>
</feature>
<evidence type="ECO:0000313" key="4">
    <source>
        <dbReference type="Proteomes" id="UP000283509"/>
    </source>
</evidence>
<feature type="compositionally biased region" description="Low complexity" evidence="1">
    <location>
        <begin position="245"/>
        <end position="259"/>
    </location>
</feature>
<dbReference type="EMBL" id="QCYY01003479">
    <property type="protein sequence ID" value="ROT63157.1"/>
    <property type="molecule type" value="Genomic_DNA"/>
</dbReference>
<feature type="transmembrane region" description="Helical" evidence="2">
    <location>
        <begin position="317"/>
        <end position="336"/>
    </location>
</feature>
<organism evidence="3 4">
    <name type="scientific">Penaeus vannamei</name>
    <name type="common">Whiteleg shrimp</name>
    <name type="synonym">Litopenaeus vannamei</name>
    <dbReference type="NCBI Taxonomy" id="6689"/>
    <lineage>
        <taxon>Eukaryota</taxon>
        <taxon>Metazoa</taxon>
        <taxon>Ecdysozoa</taxon>
        <taxon>Arthropoda</taxon>
        <taxon>Crustacea</taxon>
        <taxon>Multicrustacea</taxon>
        <taxon>Malacostraca</taxon>
        <taxon>Eumalacostraca</taxon>
        <taxon>Eucarida</taxon>
        <taxon>Decapoda</taxon>
        <taxon>Dendrobranchiata</taxon>
        <taxon>Penaeoidea</taxon>
        <taxon>Penaeidae</taxon>
        <taxon>Penaeus</taxon>
    </lineage>
</organism>
<evidence type="ECO:0000256" key="1">
    <source>
        <dbReference type="SAM" id="MobiDB-lite"/>
    </source>
</evidence>
<proteinExistence type="predicted"/>
<comment type="caution">
    <text evidence="3">The sequence shown here is derived from an EMBL/GenBank/DDBJ whole genome shotgun (WGS) entry which is preliminary data.</text>
</comment>
<feature type="compositionally biased region" description="Pro residues" evidence="1">
    <location>
        <begin position="260"/>
        <end position="272"/>
    </location>
</feature>
<accession>A0A423SG14</accession>
<name>A0A423SG14_PENVA</name>
<dbReference type="Proteomes" id="UP000283509">
    <property type="component" value="Unassembled WGS sequence"/>
</dbReference>
<reference evidence="3 4" key="2">
    <citation type="submission" date="2019-01" db="EMBL/GenBank/DDBJ databases">
        <title>The decoding of complex shrimp genome reveals the adaptation for benthos swimmer, frequently molting mechanism and breeding impact on genome.</title>
        <authorList>
            <person name="Sun Y."/>
            <person name="Gao Y."/>
            <person name="Yu Y."/>
        </authorList>
    </citation>
    <scope>NUCLEOTIDE SEQUENCE [LARGE SCALE GENOMIC DNA]</scope>
    <source>
        <tissue evidence="3">Muscle</tissue>
    </source>
</reference>
<keyword evidence="2" id="KW-0812">Transmembrane</keyword>